<feature type="compositionally biased region" description="Acidic residues" evidence="22">
    <location>
        <begin position="570"/>
        <end position="590"/>
    </location>
</feature>
<evidence type="ECO:0000256" key="9">
    <source>
        <dbReference type="ARBA" id="ARBA00022679"/>
    </source>
</evidence>
<evidence type="ECO:0000256" key="5">
    <source>
        <dbReference type="ARBA" id="ARBA00016038"/>
    </source>
</evidence>
<accession>A0A8H7Y3Z0</accession>
<dbReference type="InterPro" id="IPR017407">
    <property type="entry name" value="Ser/Thr_kinase_Rio1"/>
</dbReference>
<evidence type="ECO:0000256" key="21">
    <source>
        <dbReference type="PIRSR" id="PIRSR038147-3"/>
    </source>
</evidence>
<feature type="compositionally biased region" description="Basic residues" evidence="22">
    <location>
        <begin position="626"/>
        <end position="645"/>
    </location>
</feature>
<gene>
    <name evidence="24" type="ORF">JR316_005076</name>
</gene>
<evidence type="ECO:0000256" key="16">
    <source>
        <dbReference type="ARBA" id="ARBA00047899"/>
    </source>
</evidence>
<comment type="catalytic activity">
    <reaction evidence="16">
        <text>L-threonyl-[protein] + ATP = O-phospho-L-threonyl-[protein] + ADP + H(+)</text>
        <dbReference type="Rhea" id="RHEA:46608"/>
        <dbReference type="Rhea" id="RHEA-COMP:11060"/>
        <dbReference type="Rhea" id="RHEA-COMP:11605"/>
        <dbReference type="ChEBI" id="CHEBI:15378"/>
        <dbReference type="ChEBI" id="CHEBI:30013"/>
        <dbReference type="ChEBI" id="CHEBI:30616"/>
        <dbReference type="ChEBI" id="CHEBI:61977"/>
        <dbReference type="ChEBI" id="CHEBI:456216"/>
        <dbReference type="EC" id="2.7.11.1"/>
    </reaction>
</comment>
<feature type="binding site" evidence="20">
    <location>
        <position position="238"/>
    </location>
    <ligand>
        <name>ATP</name>
        <dbReference type="ChEBI" id="CHEBI:30616"/>
    </ligand>
</feature>
<dbReference type="SUPFAM" id="SSF56112">
    <property type="entry name" value="Protein kinase-like (PK-like)"/>
    <property type="match status" value="1"/>
</dbReference>
<dbReference type="Gene3D" id="3.30.200.20">
    <property type="entry name" value="Phosphorylase Kinase, domain 1"/>
    <property type="match status" value="1"/>
</dbReference>
<evidence type="ECO:0000256" key="22">
    <source>
        <dbReference type="SAM" id="MobiDB-lite"/>
    </source>
</evidence>
<feature type="region of interest" description="Disordered" evidence="22">
    <location>
        <begin position="114"/>
        <end position="137"/>
    </location>
</feature>
<evidence type="ECO:0000256" key="10">
    <source>
        <dbReference type="ARBA" id="ARBA00022723"/>
    </source>
</evidence>
<dbReference type="InterPro" id="IPR018935">
    <property type="entry name" value="RIO_kinase_CS"/>
</dbReference>
<proteinExistence type="inferred from homology"/>
<comment type="cofactor">
    <cofactor evidence="1 21">
        <name>Mg(2+)</name>
        <dbReference type="ChEBI" id="CHEBI:18420"/>
    </cofactor>
</comment>
<evidence type="ECO:0000256" key="19">
    <source>
        <dbReference type="PIRSR" id="PIRSR038147-1"/>
    </source>
</evidence>
<feature type="compositionally biased region" description="Low complexity" evidence="22">
    <location>
        <begin position="119"/>
        <end position="132"/>
    </location>
</feature>
<keyword evidence="14 20" id="KW-0067">ATP-binding</keyword>
<feature type="domain" description="RIO kinase" evidence="23">
    <location>
        <begin position="181"/>
        <end position="417"/>
    </location>
</feature>
<keyword evidence="13" id="KW-0378">Hydrolase</keyword>
<organism evidence="24">
    <name type="scientific">Psilocybe cubensis</name>
    <name type="common">Psychedelic mushroom</name>
    <name type="synonym">Stropharia cubensis</name>
    <dbReference type="NCBI Taxonomy" id="181762"/>
    <lineage>
        <taxon>Eukaryota</taxon>
        <taxon>Fungi</taxon>
        <taxon>Dikarya</taxon>
        <taxon>Basidiomycota</taxon>
        <taxon>Agaricomycotina</taxon>
        <taxon>Agaricomycetes</taxon>
        <taxon>Agaricomycetidae</taxon>
        <taxon>Agaricales</taxon>
        <taxon>Agaricineae</taxon>
        <taxon>Strophariaceae</taxon>
        <taxon>Psilocybe</taxon>
    </lineage>
</organism>
<evidence type="ECO:0000256" key="2">
    <source>
        <dbReference type="ARBA" id="ARBA00004496"/>
    </source>
</evidence>
<dbReference type="InterPro" id="IPR011009">
    <property type="entry name" value="Kinase-like_dom_sf"/>
</dbReference>
<dbReference type="GO" id="GO:0005524">
    <property type="term" value="F:ATP binding"/>
    <property type="evidence" value="ECO:0007669"/>
    <property type="project" value="UniProtKB-KW"/>
</dbReference>
<keyword evidence="8" id="KW-0723">Serine/threonine-protein kinase</keyword>
<evidence type="ECO:0000259" key="23">
    <source>
        <dbReference type="SMART" id="SM00090"/>
    </source>
</evidence>
<feature type="region of interest" description="Disordered" evidence="22">
    <location>
        <begin position="437"/>
        <end position="475"/>
    </location>
</feature>
<feature type="compositionally biased region" description="Basic and acidic residues" evidence="22">
    <location>
        <begin position="591"/>
        <end position="625"/>
    </location>
</feature>
<dbReference type="InterPro" id="IPR051272">
    <property type="entry name" value="RIO-type_Ser/Thr_kinase"/>
</dbReference>
<dbReference type="SMART" id="SM00090">
    <property type="entry name" value="RIO"/>
    <property type="match status" value="1"/>
</dbReference>
<comment type="caution">
    <text evidence="24">The sequence shown here is derived from an EMBL/GenBank/DDBJ whole genome shotgun (WGS) entry which is preliminary data.</text>
</comment>
<dbReference type="CDD" id="cd05147">
    <property type="entry name" value="RIO1_euk"/>
    <property type="match status" value="1"/>
</dbReference>
<dbReference type="PANTHER" id="PTHR45723">
    <property type="entry name" value="SERINE/THREONINE-PROTEIN KINASE RIO1"/>
    <property type="match status" value="1"/>
</dbReference>
<dbReference type="InterPro" id="IPR000687">
    <property type="entry name" value="RIO_kinase"/>
</dbReference>
<dbReference type="GO" id="GO:0016787">
    <property type="term" value="F:hydrolase activity"/>
    <property type="evidence" value="ECO:0007669"/>
    <property type="project" value="UniProtKB-KW"/>
</dbReference>
<feature type="region of interest" description="Disordered" evidence="22">
    <location>
        <begin position="518"/>
        <end position="645"/>
    </location>
</feature>
<evidence type="ECO:0000256" key="20">
    <source>
        <dbReference type="PIRSR" id="PIRSR038147-2"/>
    </source>
</evidence>
<comment type="subcellular location">
    <subcellularLocation>
        <location evidence="2">Cytoplasm</location>
    </subcellularLocation>
</comment>
<evidence type="ECO:0000256" key="13">
    <source>
        <dbReference type="ARBA" id="ARBA00022801"/>
    </source>
</evidence>
<evidence type="ECO:0000256" key="1">
    <source>
        <dbReference type="ARBA" id="ARBA00001946"/>
    </source>
</evidence>
<evidence type="ECO:0000256" key="12">
    <source>
        <dbReference type="ARBA" id="ARBA00022777"/>
    </source>
</evidence>
<dbReference type="GO" id="GO:0004674">
    <property type="term" value="F:protein serine/threonine kinase activity"/>
    <property type="evidence" value="ECO:0007669"/>
    <property type="project" value="UniProtKB-KW"/>
</dbReference>
<reference evidence="24" key="1">
    <citation type="submission" date="2021-02" db="EMBL/GenBank/DDBJ databases">
        <title>Psilocybe cubensis genome.</title>
        <authorList>
            <person name="Mckernan K.J."/>
            <person name="Crawford S."/>
            <person name="Trippe A."/>
            <person name="Kane L.T."/>
            <person name="Mclaughlin S."/>
        </authorList>
    </citation>
    <scope>NUCLEOTIDE SEQUENCE [LARGE SCALE GENOMIC DNA]</scope>
    <source>
        <strain evidence="24">MGC-MH-2018</strain>
    </source>
</reference>
<keyword evidence="11 20" id="KW-0547">Nucleotide-binding</keyword>
<dbReference type="Pfam" id="PF01163">
    <property type="entry name" value="RIO1"/>
    <property type="match status" value="1"/>
</dbReference>
<evidence type="ECO:0000256" key="4">
    <source>
        <dbReference type="ARBA" id="ARBA00012513"/>
    </source>
</evidence>
<evidence type="ECO:0000313" key="24">
    <source>
        <dbReference type="EMBL" id="KAG5170685.1"/>
    </source>
</evidence>
<dbReference type="EC" id="2.7.11.1" evidence="4"/>
<evidence type="ECO:0000256" key="7">
    <source>
        <dbReference type="ARBA" id="ARBA00022517"/>
    </source>
</evidence>
<evidence type="ECO:0000256" key="14">
    <source>
        <dbReference type="ARBA" id="ARBA00022840"/>
    </source>
</evidence>
<keyword evidence="7" id="KW-0690">Ribosome biogenesis</keyword>
<dbReference type="GO" id="GO:0042254">
    <property type="term" value="P:ribosome biogenesis"/>
    <property type="evidence" value="ECO:0007669"/>
    <property type="project" value="UniProtKB-KW"/>
</dbReference>
<dbReference type="GO" id="GO:0005737">
    <property type="term" value="C:cytoplasm"/>
    <property type="evidence" value="ECO:0007669"/>
    <property type="project" value="UniProtKB-SubCell"/>
</dbReference>
<evidence type="ECO:0000256" key="3">
    <source>
        <dbReference type="ARBA" id="ARBA00009196"/>
    </source>
</evidence>
<feature type="compositionally biased region" description="Basic and acidic residues" evidence="22">
    <location>
        <begin position="437"/>
        <end position="453"/>
    </location>
</feature>
<dbReference type="AlphaFoldDB" id="A0A8H7Y3Z0"/>
<dbReference type="InterPro" id="IPR018934">
    <property type="entry name" value="RIO_dom"/>
</dbReference>
<dbReference type="FunFam" id="3.30.200.20:FF:000148">
    <property type="entry name" value="Serine/threonine-protein kinase RIO1"/>
    <property type="match status" value="1"/>
</dbReference>
<evidence type="ECO:0000256" key="15">
    <source>
        <dbReference type="ARBA" id="ARBA00022842"/>
    </source>
</evidence>
<comment type="similarity">
    <text evidence="3">Belongs to the protein kinase superfamily. RIO-type Ser/Thr kinase family.</text>
</comment>
<evidence type="ECO:0000256" key="8">
    <source>
        <dbReference type="ARBA" id="ARBA00022527"/>
    </source>
</evidence>
<evidence type="ECO:0000256" key="11">
    <source>
        <dbReference type="ARBA" id="ARBA00022741"/>
    </source>
</evidence>
<sequence>MTSLTPPIVPGQFDDAEEGNEPTNREGQAYIDTYDPATEAHVLDWPDTEDEDEIDDEDDEYYDNRVEDEDWENAERDFTKQYNRLRQHTAVRTGNAQGVSSAFNRSEAVALLPPVNHPKTSTVSSSNLSSKVAGGTAKDRTNDQLAALAKYNSRLAKIDVPYVMGVGVNRKGPSAHANLKDKSDRATNEQVLDPRTRLILFKMIGRGLIDEVNGCVSTGKEANVYHALTPEKTHLALKIYKTSILVFKDRDKYVTGEFRFRKGYSRNPRKMVRMWAEKEMRNLKRLVAAGIRAPDPVEVRENVLVMTFVGDKDGWASPRMKDASLPPENVGQLYEELVLVVRRMFHVCKLVHADLSEYNIMYHEGHLWIIDVSQSVEHDHPSAFDFLRNDIKNVEDFFGRLGVTCLGLRRCFEFVTKEKLTEEEGVSDEEVLKKLLAERAEDQDAETEDRAGEDGESGFNDVSTSQKTKSEDTAHEDAVFLQSFIPRTLNEVYDPERDVEKYKRGDGLIYADTIGLVSSSDKKEEISGGGIGSNSKPKAPKTSVNDSDAAPISSVRFDAGEGQDVKNQDTVDESSSEDEDDEDEDEDGGENGEKVFVEKKPRGHRHEDKEAKKERKKQVKAEAKEKRKHKMPKAEKKRIVRKTKS</sequence>
<dbReference type="PIRSF" id="PIRSF038147">
    <property type="entry name" value="Ser/Thr_PK_RIO1"/>
    <property type="match status" value="1"/>
</dbReference>
<feature type="binding site" evidence="21">
    <location>
        <position position="359"/>
    </location>
    <ligand>
        <name>Mg(2+)</name>
        <dbReference type="ChEBI" id="CHEBI:18420"/>
    </ligand>
</feature>
<protein>
    <recommendedName>
        <fullName evidence="5">Serine/threonine-protein kinase RIO1</fullName>
        <ecNumber evidence="4">2.7.11.1</ecNumber>
    </recommendedName>
    <alternativeName>
        <fullName evidence="18">Serine/threonine-protein kinase rio1</fullName>
    </alternativeName>
</protein>
<evidence type="ECO:0000256" key="18">
    <source>
        <dbReference type="ARBA" id="ARBA00068838"/>
    </source>
</evidence>
<keyword evidence="15" id="KW-0460">Magnesium</keyword>
<evidence type="ECO:0000256" key="6">
    <source>
        <dbReference type="ARBA" id="ARBA00022490"/>
    </source>
</evidence>
<name>A0A8H7Y3Z0_PSICU</name>
<keyword evidence="6" id="KW-0963">Cytoplasm</keyword>
<keyword evidence="10" id="KW-0479">Metal-binding</keyword>
<dbReference type="PROSITE" id="PS01245">
    <property type="entry name" value="RIO1"/>
    <property type="match status" value="1"/>
</dbReference>
<dbReference type="GO" id="GO:0046872">
    <property type="term" value="F:metal ion binding"/>
    <property type="evidence" value="ECO:0007669"/>
    <property type="project" value="UniProtKB-KW"/>
</dbReference>
<keyword evidence="9" id="KW-0808">Transferase</keyword>
<dbReference type="EMBL" id="JAFIQS010000004">
    <property type="protein sequence ID" value="KAG5170685.1"/>
    <property type="molecule type" value="Genomic_DNA"/>
</dbReference>
<feature type="active site" description="4-aspartylphosphate intermediate" evidence="19">
    <location>
        <position position="371"/>
    </location>
</feature>
<feature type="active site" description="Proton acceptor" evidence="19">
    <location>
        <position position="354"/>
    </location>
</feature>
<keyword evidence="12" id="KW-0418">Kinase</keyword>
<comment type="catalytic activity">
    <reaction evidence="17">
        <text>L-seryl-[protein] + ATP = O-phospho-L-seryl-[protein] + ADP + H(+)</text>
        <dbReference type="Rhea" id="RHEA:17989"/>
        <dbReference type="Rhea" id="RHEA-COMP:9863"/>
        <dbReference type="Rhea" id="RHEA-COMP:11604"/>
        <dbReference type="ChEBI" id="CHEBI:15378"/>
        <dbReference type="ChEBI" id="CHEBI:29999"/>
        <dbReference type="ChEBI" id="CHEBI:30616"/>
        <dbReference type="ChEBI" id="CHEBI:83421"/>
        <dbReference type="ChEBI" id="CHEBI:456216"/>
        <dbReference type="EC" id="2.7.11.1"/>
    </reaction>
</comment>
<feature type="region of interest" description="Disordered" evidence="22">
    <location>
        <begin position="1"/>
        <end position="27"/>
    </location>
</feature>
<evidence type="ECO:0000256" key="17">
    <source>
        <dbReference type="ARBA" id="ARBA00048679"/>
    </source>
</evidence>
<dbReference type="OrthoDB" id="205248at2759"/>
<dbReference type="Gene3D" id="1.10.510.10">
    <property type="entry name" value="Transferase(Phosphotransferase) domain 1"/>
    <property type="match status" value="1"/>
</dbReference>
<feature type="binding site" evidence="20">
    <location>
        <position position="307"/>
    </location>
    <ligand>
        <name>ATP</name>
        <dbReference type="ChEBI" id="CHEBI:30616"/>
    </ligand>
</feature>
<feature type="binding site" evidence="21">
    <location>
        <position position="371"/>
    </location>
    <ligand>
        <name>Mg(2+)</name>
        <dbReference type="ChEBI" id="CHEBI:18420"/>
    </ligand>
</feature>